<evidence type="ECO:0000313" key="1">
    <source>
        <dbReference type="EMBL" id="QHT77001.1"/>
    </source>
</evidence>
<reference evidence="1" key="1">
    <citation type="journal article" date="2020" name="Nature">
        <title>Giant virus diversity and host interactions through global metagenomics.</title>
        <authorList>
            <person name="Schulz F."/>
            <person name="Roux S."/>
            <person name="Paez-Espino D."/>
            <person name="Jungbluth S."/>
            <person name="Walsh D.A."/>
            <person name="Denef V.J."/>
            <person name="McMahon K.D."/>
            <person name="Konstantinidis K.T."/>
            <person name="Eloe-Fadrosh E.A."/>
            <person name="Kyrpides N.C."/>
            <person name="Woyke T."/>
        </authorList>
    </citation>
    <scope>NUCLEOTIDE SEQUENCE</scope>
    <source>
        <strain evidence="1">GVMAG-M-3300023179-82</strain>
    </source>
</reference>
<dbReference type="AlphaFoldDB" id="A0A6C0H8S3"/>
<name>A0A6C0H8S3_9ZZZZ</name>
<protein>
    <submittedName>
        <fullName evidence="1">Uncharacterized protein</fullName>
    </submittedName>
</protein>
<dbReference type="EMBL" id="MN739913">
    <property type="protein sequence ID" value="QHT77001.1"/>
    <property type="molecule type" value="Genomic_DNA"/>
</dbReference>
<organism evidence="1">
    <name type="scientific">viral metagenome</name>
    <dbReference type="NCBI Taxonomy" id="1070528"/>
    <lineage>
        <taxon>unclassified sequences</taxon>
        <taxon>metagenomes</taxon>
        <taxon>organismal metagenomes</taxon>
    </lineage>
</organism>
<proteinExistence type="predicted"/>
<accession>A0A6C0H8S3</accession>
<sequence>MSIHITLYYYKSNIKCNKLIIFNPVLSLYKYIIME</sequence>